<dbReference type="InterPro" id="IPR014284">
    <property type="entry name" value="RNA_pol_sigma-70_dom"/>
</dbReference>
<dbReference type="SUPFAM" id="SSF88659">
    <property type="entry name" value="Sigma3 and sigma4 domains of RNA polymerase sigma factors"/>
    <property type="match status" value="1"/>
</dbReference>
<dbReference type="Gene3D" id="1.10.10.10">
    <property type="entry name" value="Winged helix-like DNA-binding domain superfamily/Winged helix DNA-binding domain"/>
    <property type="match status" value="1"/>
</dbReference>
<dbReference type="Gene3D" id="1.10.1740.10">
    <property type="match status" value="1"/>
</dbReference>
<dbReference type="RefSeq" id="WP_114024808.1">
    <property type="nucleotide sequence ID" value="NZ_QOIN01000057.1"/>
</dbReference>
<evidence type="ECO:0000256" key="4">
    <source>
        <dbReference type="ARBA" id="ARBA00023082"/>
    </source>
</evidence>
<evidence type="ECO:0000313" key="10">
    <source>
        <dbReference type="Proteomes" id="UP000252914"/>
    </source>
</evidence>
<keyword evidence="3" id="KW-0805">Transcription regulation</keyword>
<dbReference type="Pfam" id="PF08281">
    <property type="entry name" value="Sigma70_r4_2"/>
    <property type="match status" value="1"/>
</dbReference>
<dbReference type="InterPro" id="IPR013249">
    <property type="entry name" value="RNA_pol_sigma70_r4_t2"/>
</dbReference>
<evidence type="ECO:0000259" key="8">
    <source>
        <dbReference type="Pfam" id="PF08281"/>
    </source>
</evidence>
<feature type="domain" description="RNA polymerase sigma-70 region 2" evidence="7">
    <location>
        <begin position="9"/>
        <end position="72"/>
    </location>
</feature>
<feature type="region of interest" description="Disordered" evidence="6">
    <location>
        <begin position="171"/>
        <end position="213"/>
    </location>
</feature>
<dbReference type="InterPro" id="IPR032710">
    <property type="entry name" value="NTF2-like_dom_sf"/>
</dbReference>
<evidence type="ECO:0000256" key="3">
    <source>
        <dbReference type="ARBA" id="ARBA00023015"/>
    </source>
</evidence>
<dbReference type="InterPro" id="IPR036388">
    <property type="entry name" value="WH-like_DNA-bd_sf"/>
</dbReference>
<name>A0A367EFK5_9ACTN</name>
<dbReference type="SUPFAM" id="SSF88946">
    <property type="entry name" value="Sigma2 domain of RNA polymerase sigma factors"/>
    <property type="match status" value="1"/>
</dbReference>
<reference evidence="9 10" key="1">
    <citation type="submission" date="2018-06" db="EMBL/GenBank/DDBJ databases">
        <title>Streptomyces reniochalinae sp. nov. and Streptomyces diacarnus sp. nov. from marine sponges.</title>
        <authorList>
            <person name="Li L."/>
        </authorList>
    </citation>
    <scope>NUCLEOTIDE SEQUENCE [LARGE SCALE GENOMIC DNA]</scope>
    <source>
        <strain evidence="9 10">LHW51701</strain>
    </source>
</reference>
<gene>
    <name evidence="9" type="ORF">DTL70_28030</name>
</gene>
<dbReference type="SUPFAM" id="SSF54427">
    <property type="entry name" value="NTF2-like"/>
    <property type="match status" value="1"/>
</dbReference>
<dbReference type="NCBIfam" id="TIGR02937">
    <property type="entry name" value="sigma70-ECF"/>
    <property type="match status" value="1"/>
</dbReference>
<keyword evidence="5" id="KW-0804">Transcription</keyword>
<dbReference type="InterPro" id="IPR013325">
    <property type="entry name" value="RNA_pol_sigma_r2"/>
</dbReference>
<keyword evidence="10" id="KW-1185">Reference proteome</keyword>
<evidence type="ECO:0000313" key="9">
    <source>
        <dbReference type="EMBL" id="RCG16876.1"/>
    </source>
</evidence>
<dbReference type="InterPro" id="IPR052704">
    <property type="entry name" value="ECF_Sigma-70_Domain"/>
</dbReference>
<dbReference type="EMBL" id="QOIN01000057">
    <property type="protein sequence ID" value="RCG16876.1"/>
    <property type="molecule type" value="Genomic_DNA"/>
</dbReference>
<evidence type="ECO:0000256" key="6">
    <source>
        <dbReference type="SAM" id="MobiDB-lite"/>
    </source>
</evidence>
<dbReference type="GO" id="GO:0016987">
    <property type="term" value="F:sigma factor activity"/>
    <property type="evidence" value="ECO:0007669"/>
    <property type="project" value="UniProtKB-KW"/>
</dbReference>
<dbReference type="Gene3D" id="3.10.450.50">
    <property type="match status" value="1"/>
</dbReference>
<accession>A0A367EFK5</accession>
<dbReference type="InterPro" id="IPR013324">
    <property type="entry name" value="RNA_pol_sigma_r3/r4-like"/>
</dbReference>
<dbReference type="InterPro" id="IPR007627">
    <property type="entry name" value="RNA_pol_sigma70_r2"/>
</dbReference>
<sequence>MTDAAVARFEAHRGRLFGIAYRMLGSATDAEDVLQEAYLRWQRADQEAVAAPGAWLATVVTRLCLNELASARVRREQYVGQWLPEPVLTGAAIVSERGTAVWGGAGAAPLGPLETAEQRDSVSLALLVLLERLTPPERAVFVLREAFGYPHREIAEVLGVSEANSRQLYRRAKRAVHGTTQTVSAAPEGATAQTGSAAPEGSAPPGGSAAPDMPYRSGWSGLVETFVAAAREGDLRRLERLLAEDVVSYADGGGKVNTARRPISGRARVARYLAGGLERFAAGVALVPCEVNGGPALLGLAAGRLLGVLSLDVVEGRITTLRIIANPDKVRYAAQQLASRGETVRKGARSDV</sequence>
<keyword evidence="4" id="KW-0731">Sigma factor</keyword>
<organism evidence="9 10">
    <name type="scientific">Streptomyces diacarni</name>
    <dbReference type="NCBI Taxonomy" id="2800381"/>
    <lineage>
        <taxon>Bacteria</taxon>
        <taxon>Bacillati</taxon>
        <taxon>Actinomycetota</taxon>
        <taxon>Actinomycetes</taxon>
        <taxon>Kitasatosporales</taxon>
        <taxon>Streptomycetaceae</taxon>
        <taxon>Streptomyces</taxon>
    </lineage>
</organism>
<comment type="caution">
    <text evidence="9">The sequence shown here is derived from an EMBL/GenBank/DDBJ whole genome shotgun (WGS) entry which is preliminary data.</text>
</comment>
<dbReference type="Pfam" id="PF04542">
    <property type="entry name" value="Sigma70_r2"/>
    <property type="match status" value="1"/>
</dbReference>
<comment type="similarity">
    <text evidence="1">Belongs to the sigma-70 factor family. ECF subfamily.</text>
</comment>
<evidence type="ECO:0000256" key="1">
    <source>
        <dbReference type="ARBA" id="ARBA00010641"/>
    </source>
</evidence>
<dbReference type="GO" id="GO:0003677">
    <property type="term" value="F:DNA binding"/>
    <property type="evidence" value="ECO:0007669"/>
    <property type="project" value="InterPro"/>
</dbReference>
<dbReference type="Proteomes" id="UP000252914">
    <property type="component" value="Unassembled WGS sequence"/>
</dbReference>
<dbReference type="AlphaFoldDB" id="A0A367EFK5"/>
<evidence type="ECO:0000256" key="2">
    <source>
        <dbReference type="ARBA" id="ARBA00011344"/>
    </source>
</evidence>
<comment type="subunit">
    <text evidence="2">Interacts transiently with the RNA polymerase catalytic core formed by RpoA, RpoB, RpoC and RpoZ (2 alpha, 1 beta, 1 beta' and 1 omega subunit) to form the RNA polymerase holoenzyme that can initiate transcription.</text>
</comment>
<evidence type="ECO:0000259" key="7">
    <source>
        <dbReference type="Pfam" id="PF04542"/>
    </source>
</evidence>
<dbReference type="PANTHER" id="PTHR30173:SF36">
    <property type="entry name" value="ECF RNA POLYMERASE SIGMA FACTOR SIGJ"/>
    <property type="match status" value="1"/>
</dbReference>
<protein>
    <submittedName>
        <fullName evidence="9">RNA polymerase subunit sigma-24</fullName>
    </submittedName>
</protein>
<proteinExistence type="inferred from homology"/>
<dbReference type="PANTHER" id="PTHR30173">
    <property type="entry name" value="SIGMA 19 FACTOR"/>
    <property type="match status" value="1"/>
</dbReference>
<dbReference type="GO" id="GO:0006352">
    <property type="term" value="P:DNA-templated transcription initiation"/>
    <property type="evidence" value="ECO:0007669"/>
    <property type="project" value="InterPro"/>
</dbReference>
<feature type="domain" description="RNA polymerase sigma factor 70 region 4 type 2" evidence="8">
    <location>
        <begin position="124"/>
        <end position="175"/>
    </location>
</feature>
<evidence type="ECO:0000256" key="5">
    <source>
        <dbReference type="ARBA" id="ARBA00023163"/>
    </source>
</evidence>